<organism evidence="2 3">
    <name type="scientific">Tilletia indica</name>
    <dbReference type="NCBI Taxonomy" id="43049"/>
    <lineage>
        <taxon>Eukaryota</taxon>
        <taxon>Fungi</taxon>
        <taxon>Dikarya</taxon>
        <taxon>Basidiomycota</taxon>
        <taxon>Ustilaginomycotina</taxon>
        <taxon>Exobasidiomycetes</taxon>
        <taxon>Tilletiales</taxon>
        <taxon>Tilletiaceae</taxon>
        <taxon>Tilletia</taxon>
    </lineage>
</organism>
<proteinExistence type="predicted"/>
<sequence>RSGNRANEGRPGAQPAEGGNGNDGGEYDGQSHPAHVLAPNSPLPHRQERIQEPLGRNDGGPGAPRASAALFSSEPLSPFHFGASPPTSPGPYRLPPCSGTSTAMTGSSMDSPSRHVSTGLRGPLISTQDVNDFDTRVVSQSASALSPTTLQLRDLVPTKSQMPQLEHRTSTVRRAMHGQPLAGFASTHVVPSSQTSTASANSTVTLRPEGRHLSPHSAQLASLAAFKETFEAACEAMDNCCPVCVTLGDTNGRGHTIRNCPRPGFAVRNIISFRKNSANGFPPKAACWKCALPQDICQRANQDATCRYARHADAVRAVMMLLCQDDKVRRHAAHASQQFGPLLLSLDPQPLSAQQVGAAWLQVAQWKSINVYKVFPLVAALVLRLNRASA</sequence>
<dbReference type="Proteomes" id="UP000077521">
    <property type="component" value="Unassembled WGS sequence"/>
</dbReference>
<dbReference type="AlphaFoldDB" id="A0A8T8SGI1"/>
<feature type="region of interest" description="Disordered" evidence="1">
    <location>
        <begin position="1"/>
        <end position="117"/>
    </location>
</feature>
<comment type="caution">
    <text evidence="2">The sequence shown here is derived from an EMBL/GenBank/DDBJ whole genome shotgun (WGS) entry which is preliminary data.</text>
</comment>
<protein>
    <submittedName>
        <fullName evidence="2">Uncharacterized protein</fullName>
    </submittedName>
</protein>
<keyword evidence="3" id="KW-1185">Reference proteome</keyword>
<gene>
    <name evidence="2" type="ORF">A4X13_0g8042</name>
</gene>
<evidence type="ECO:0000313" key="2">
    <source>
        <dbReference type="EMBL" id="KAE8239843.1"/>
    </source>
</evidence>
<reference evidence="2" key="1">
    <citation type="submission" date="2016-04" db="EMBL/GenBank/DDBJ databases">
        <authorList>
            <person name="Nguyen H.D."/>
            <person name="Samba Siva P."/>
            <person name="Cullis J."/>
            <person name="Levesque C.A."/>
            <person name="Hambleton S."/>
        </authorList>
    </citation>
    <scope>NUCLEOTIDE SEQUENCE</scope>
    <source>
        <strain evidence="2">DAOMC 236416</strain>
    </source>
</reference>
<accession>A0A8T8SGI1</accession>
<feature type="compositionally biased region" description="Low complexity" evidence="1">
    <location>
        <begin position="98"/>
        <end position="111"/>
    </location>
</feature>
<name>A0A8T8SGI1_9BASI</name>
<dbReference type="EMBL" id="LWDF02001213">
    <property type="protein sequence ID" value="KAE8239843.1"/>
    <property type="molecule type" value="Genomic_DNA"/>
</dbReference>
<feature type="non-terminal residue" evidence="2">
    <location>
        <position position="1"/>
    </location>
</feature>
<evidence type="ECO:0000313" key="3">
    <source>
        <dbReference type="Proteomes" id="UP000077521"/>
    </source>
</evidence>
<evidence type="ECO:0000256" key="1">
    <source>
        <dbReference type="SAM" id="MobiDB-lite"/>
    </source>
</evidence>
<reference evidence="2" key="2">
    <citation type="journal article" date="2019" name="IMA Fungus">
        <title>Genome sequencing and comparison of five Tilletia species to identify candidate genes for the detection of regulated species infecting wheat.</title>
        <authorList>
            <person name="Nguyen H.D.T."/>
            <person name="Sultana T."/>
            <person name="Kesanakurti P."/>
            <person name="Hambleton S."/>
        </authorList>
    </citation>
    <scope>NUCLEOTIDE SEQUENCE</scope>
    <source>
        <strain evidence="2">DAOMC 236416</strain>
    </source>
</reference>